<comment type="similarity">
    <text evidence="4 8">Belongs to the class-III pyridoxal-phosphate-dependent aminotransferase family. HemL subfamily.</text>
</comment>
<dbReference type="GO" id="GO:0042286">
    <property type="term" value="F:glutamate-1-semialdehyde 2,1-aminomutase activity"/>
    <property type="evidence" value="ECO:0007669"/>
    <property type="project" value="UniProtKB-UniRule"/>
</dbReference>
<dbReference type="RefSeq" id="WP_021169789.1">
    <property type="nucleotide sequence ID" value="NZ_CTRP01000003.1"/>
</dbReference>
<evidence type="ECO:0000256" key="5">
    <source>
        <dbReference type="ARBA" id="ARBA00022898"/>
    </source>
</evidence>
<dbReference type="EC" id="5.4.3.8" evidence="8"/>
<comment type="subunit">
    <text evidence="8">Homodimer.</text>
</comment>
<dbReference type="InterPro" id="IPR015422">
    <property type="entry name" value="PyrdxlP-dep_Trfase_small"/>
</dbReference>
<dbReference type="Gene3D" id="3.90.1150.10">
    <property type="entry name" value="Aspartate Aminotransferase, domain 1"/>
    <property type="match status" value="1"/>
</dbReference>
<dbReference type="InterPro" id="IPR004639">
    <property type="entry name" value="4pyrrol_synth_GluAld_NH2Trfase"/>
</dbReference>
<dbReference type="Proteomes" id="UP000049855">
    <property type="component" value="Unassembled WGS sequence"/>
</dbReference>
<accession>A0A0U1KVZ6</accession>
<dbReference type="SUPFAM" id="SSF53383">
    <property type="entry name" value="PLP-dependent transferases"/>
    <property type="match status" value="1"/>
</dbReference>
<dbReference type="InterPro" id="IPR049704">
    <property type="entry name" value="Aminotrans_3_PPA_site"/>
</dbReference>
<dbReference type="EMBL" id="CTRP01000003">
    <property type="protein sequence ID" value="CQR71083.1"/>
    <property type="molecule type" value="Genomic_DNA"/>
</dbReference>
<dbReference type="AlphaFoldDB" id="A0A0U1KVZ6"/>
<evidence type="ECO:0000256" key="2">
    <source>
        <dbReference type="ARBA" id="ARBA00001933"/>
    </source>
</evidence>
<dbReference type="InterPro" id="IPR015421">
    <property type="entry name" value="PyrdxlP-dep_Trfase_major"/>
</dbReference>
<comment type="subcellular location">
    <subcellularLocation>
        <location evidence="8">Cytoplasm</location>
    </subcellularLocation>
</comment>
<dbReference type="CDD" id="cd00610">
    <property type="entry name" value="OAT_like"/>
    <property type="match status" value="1"/>
</dbReference>
<evidence type="ECO:0000313" key="9">
    <source>
        <dbReference type="EMBL" id="CQR71083.1"/>
    </source>
</evidence>
<name>A0A0U1KVZ6_9FIRM</name>
<proteinExistence type="inferred from homology"/>
<dbReference type="PANTHER" id="PTHR43713">
    <property type="entry name" value="GLUTAMATE-1-SEMIALDEHYDE 2,1-AMINOMUTASE"/>
    <property type="match status" value="1"/>
</dbReference>
<comment type="pathway">
    <text evidence="3">Porphyrin-containing compound metabolism; protoporphyrin-IX biosynthesis; 5-aminolevulinate from L-glutamyl-tRNA(Glu): step 2/2.</text>
</comment>
<protein>
    <recommendedName>
        <fullName evidence="8">Glutamate-1-semialdehyde 2,1-aminomutase</fullName>
        <shortName evidence="8">GSA</shortName>
        <ecNumber evidence="8">5.4.3.8</ecNumber>
    </recommendedName>
    <alternativeName>
        <fullName evidence="8">Glutamate-1-semialdehyde aminotransferase</fullName>
        <shortName evidence="8">GSA-AT</shortName>
    </alternativeName>
</protein>
<keyword evidence="10" id="KW-1185">Reference proteome</keyword>
<dbReference type="HAMAP" id="MF_00375">
    <property type="entry name" value="HemL_aminotrans_3"/>
    <property type="match status" value="1"/>
</dbReference>
<dbReference type="UniPathway" id="UPA00251">
    <property type="reaction ID" value="UER00317"/>
</dbReference>
<keyword evidence="8" id="KW-0963">Cytoplasm</keyword>
<comment type="catalytic activity">
    <reaction evidence="1 8">
        <text>(S)-4-amino-5-oxopentanoate = 5-aminolevulinate</text>
        <dbReference type="Rhea" id="RHEA:14265"/>
        <dbReference type="ChEBI" id="CHEBI:57501"/>
        <dbReference type="ChEBI" id="CHEBI:356416"/>
        <dbReference type="EC" id="5.4.3.8"/>
    </reaction>
</comment>
<dbReference type="FunFam" id="3.40.640.10:FF:000021">
    <property type="entry name" value="Glutamate-1-semialdehyde 2,1-aminomutase"/>
    <property type="match status" value="1"/>
</dbReference>
<dbReference type="NCBIfam" id="NF000818">
    <property type="entry name" value="PRK00062.1"/>
    <property type="match status" value="1"/>
</dbReference>
<reference evidence="10" key="1">
    <citation type="submission" date="2015-03" db="EMBL/GenBank/DDBJ databases">
        <authorList>
            <person name="Nijsse Bart"/>
        </authorList>
    </citation>
    <scope>NUCLEOTIDE SEQUENCE [LARGE SCALE GENOMIC DNA]</scope>
</reference>
<gene>
    <name evidence="8" type="primary">hemL</name>
    <name evidence="9" type="ORF">SpAn4DRAFT_2061</name>
</gene>
<organism evidence="9 10">
    <name type="scientific">Sporomusa ovata</name>
    <dbReference type="NCBI Taxonomy" id="2378"/>
    <lineage>
        <taxon>Bacteria</taxon>
        <taxon>Bacillati</taxon>
        <taxon>Bacillota</taxon>
        <taxon>Negativicutes</taxon>
        <taxon>Selenomonadales</taxon>
        <taxon>Sporomusaceae</taxon>
        <taxon>Sporomusa</taxon>
    </lineage>
</organism>
<evidence type="ECO:0000256" key="4">
    <source>
        <dbReference type="ARBA" id="ARBA00008981"/>
    </source>
</evidence>
<dbReference type="InterPro" id="IPR005814">
    <property type="entry name" value="Aminotrans_3"/>
</dbReference>
<dbReference type="InterPro" id="IPR015424">
    <property type="entry name" value="PyrdxlP-dep_Trfase"/>
</dbReference>
<dbReference type="Gene3D" id="3.40.640.10">
    <property type="entry name" value="Type I PLP-dependent aspartate aminotransferase-like (Major domain)"/>
    <property type="match status" value="1"/>
</dbReference>
<comment type="cofactor">
    <cofactor evidence="2 8">
        <name>pyridoxal 5'-phosphate</name>
        <dbReference type="ChEBI" id="CHEBI:597326"/>
    </cofactor>
</comment>
<dbReference type="GO" id="GO:0008483">
    <property type="term" value="F:transaminase activity"/>
    <property type="evidence" value="ECO:0007669"/>
    <property type="project" value="UniProtKB-KW"/>
</dbReference>
<evidence type="ECO:0000256" key="1">
    <source>
        <dbReference type="ARBA" id="ARBA00001579"/>
    </source>
</evidence>
<dbReference type="PANTHER" id="PTHR43713:SF3">
    <property type="entry name" value="GLUTAMATE-1-SEMIALDEHYDE 2,1-AMINOMUTASE 1, CHLOROPLASTIC-RELATED"/>
    <property type="match status" value="1"/>
</dbReference>
<keyword evidence="6 8" id="KW-0413">Isomerase</keyword>
<keyword evidence="9" id="KW-0808">Transferase</keyword>
<evidence type="ECO:0000313" key="10">
    <source>
        <dbReference type="Proteomes" id="UP000049855"/>
    </source>
</evidence>
<evidence type="ECO:0000256" key="3">
    <source>
        <dbReference type="ARBA" id="ARBA00004819"/>
    </source>
</evidence>
<dbReference type="Pfam" id="PF00202">
    <property type="entry name" value="Aminotran_3"/>
    <property type="match status" value="1"/>
</dbReference>
<evidence type="ECO:0000256" key="6">
    <source>
        <dbReference type="ARBA" id="ARBA00023235"/>
    </source>
</evidence>
<dbReference type="GO" id="GO:0030170">
    <property type="term" value="F:pyridoxal phosphate binding"/>
    <property type="evidence" value="ECO:0007669"/>
    <property type="project" value="InterPro"/>
</dbReference>
<dbReference type="PROSITE" id="PS00600">
    <property type="entry name" value="AA_TRANSFER_CLASS_3"/>
    <property type="match status" value="1"/>
</dbReference>
<evidence type="ECO:0000256" key="7">
    <source>
        <dbReference type="ARBA" id="ARBA00023244"/>
    </source>
</evidence>
<dbReference type="GO" id="GO:0005737">
    <property type="term" value="C:cytoplasm"/>
    <property type="evidence" value="ECO:0007669"/>
    <property type="project" value="UniProtKB-SubCell"/>
</dbReference>
<sequence>MTFTLNKAATAFAEAKRYIPGGVNSPVRSFRGVGGTPPFIARAKGSHIFDIDGNEYIDYVGSWGPMILGHAHPEVTAELRVALERGTSYGAPTLLETELARLITEAIPSMDLVRFVNSGTEATMSVLRVARAYTKRSKIVKFAGCYHGHHDSLLVKAGSGATTLGVPDSPGVPEGIAGNTITVDYNDVQGLSSLFEQQGEEIAAVIIEPVPGNMGLVLPKPEYLDKVRAITEQYGALLIFDEVMSGFRVAYGGAQEVYNITPDLTCLGKVIGGGLPVGAYGGRRDIMELIAPAGPVYQAGTLSGNPLAMTAGLATLQIVTQDADFYEKITAKTAALCAGIQAKAKEFGFAYQFHQAGSMFGLFFSEQPVYDYASAKLSNTAAFSIYFHAMLEQGIYFAPSQFEASFMSAAHTQEDINATIYACGNAFKKVAEYVSKQ</sequence>
<keyword evidence="9" id="KW-0032">Aminotransferase</keyword>
<keyword evidence="7 8" id="KW-0627">Porphyrin biosynthesis</keyword>
<dbReference type="GO" id="GO:0006782">
    <property type="term" value="P:protoporphyrinogen IX biosynthetic process"/>
    <property type="evidence" value="ECO:0007669"/>
    <property type="project" value="UniProtKB-UniRule"/>
</dbReference>
<dbReference type="NCBIfam" id="TIGR00713">
    <property type="entry name" value="hemL"/>
    <property type="match status" value="1"/>
</dbReference>
<keyword evidence="5 8" id="KW-0663">Pyridoxal phosphate</keyword>
<feature type="modified residue" description="N6-(pyridoxal phosphate)lysine" evidence="8">
    <location>
        <position position="269"/>
    </location>
</feature>
<evidence type="ECO:0000256" key="8">
    <source>
        <dbReference type="HAMAP-Rule" id="MF_00375"/>
    </source>
</evidence>